<reference evidence="2" key="2">
    <citation type="journal article" date="2016" name="G3 (Bethesda)">
        <title>Genome Evolution in Three Species of Cactophilic Drosophila.</title>
        <authorList>
            <person name="Sanchez-Flores A."/>
            <person name="Penazola F."/>
            <person name="Carpinteyro-Ponce J."/>
            <person name="Nazario-Yepiz N."/>
            <person name="Abreu-Goodger C."/>
            <person name="Machado C.A."/>
            <person name="Markow T.A."/>
        </authorList>
    </citation>
    <scope>NUCLEOTIDE SEQUENCE [LARGE SCALE GENOMIC DNA]</scope>
</reference>
<evidence type="ECO:0000259" key="1">
    <source>
        <dbReference type="Pfam" id="PF04666"/>
    </source>
</evidence>
<evidence type="ECO:0000313" key="3">
    <source>
        <dbReference type="RefSeq" id="XP_017861168.1"/>
    </source>
</evidence>
<dbReference type="Proteomes" id="UP000694904">
    <property type="component" value="Chromosome 4"/>
</dbReference>
<dbReference type="InterPro" id="IPR057279">
    <property type="entry name" value="MGAT4"/>
</dbReference>
<dbReference type="RefSeq" id="XP_017861168.1">
    <property type="nucleotide sequence ID" value="XM_018005679.1"/>
</dbReference>
<gene>
    <name evidence="3" type="primary">LOC108612713</name>
</gene>
<dbReference type="GeneID" id="108612713"/>
<name>A0ABM1P1T2_DROAR</name>
<reference evidence="2" key="1">
    <citation type="journal article" date="1997" name="Nucleic Acids Res.">
        <title>tRNAscan-SE: a program for improved detection of transfer RNA genes in genomic sequence.</title>
        <authorList>
            <person name="Lowe T.M."/>
            <person name="Eddy S.R."/>
        </authorList>
    </citation>
    <scope>NUCLEOTIDE SEQUENCE [LARGE SCALE GENOMIC DNA]</scope>
</reference>
<dbReference type="Pfam" id="PF04666">
    <property type="entry name" value="MGAT4_cons"/>
    <property type="match status" value="1"/>
</dbReference>
<protein>
    <submittedName>
        <fullName evidence="3">Alpha-1,3-mannosyl-glycoprotein 4-beta-N-acetylglucosaminyltransferase A</fullName>
    </submittedName>
</protein>
<feature type="domain" description="MGAT4 conserved region" evidence="1">
    <location>
        <begin position="96"/>
        <end position="359"/>
    </location>
</feature>
<accession>A0ABM1P1T2</accession>
<dbReference type="InterPro" id="IPR006759">
    <property type="entry name" value="Glyco_transf_54"/>
</dbReference>
<dbReference type="PANTHER" id="PTHR12062">
    <property type="entry name" value="N-ACETYLGLUCOSAMINYLTRANSFERASE VI"/>
    <property type="match status" value="1"/>
</dbReference>
<dbReference type="PANTHER" id="PTHR12062:SF0">
    <property type="entry name" value="ALPHA-1,3-MANNOSYL-GLYCOPROTEIN 4-BETA-N-ACETYLGLUCOSAMINYLTRANSFERASE B"/>
    <property type="match status" value="1"/>
</dbReference>
<evidence type="ECO:0000313" key="2">
    <source>
        <dbReference type="Proteomes" id="UP000694904"/>
    </source>
</evidence>
<proteinExistence type="predicted"/>
<organism evidence="2 3">
    <name type="scientific">Drosophila arizonae</name>
    <name type="common">Fruit fly</name>
    <dbReference type="NCBI Taxonomy" id="7263"/>
    <lineage>
        <taxon>Eukaryota</taxon>
        <taxon>Metazoa</taxon>
        <taxon>Ecdysozoa</taxon>
        <taxon>Arthropoda</taxon>
        <taxon>Hexapoda</taxon>
        <taxon>Insecta</taxon>
        <taxon>Pterygota</taxon>
        <taxon>Neoptera</taxon>
        <taxon>Endopterygota</taxon>
        <taxon>Diptera</taxon>
        <taxon>Brachycera</taxon>
        <taxon>Muscomorpha</taxon>
        <taxon>Ephydroidea</taxon>
        <taxon>Drosophilidae</taxon>
        <taxon>Drosophila</taxon>
    </lineage>
</organism>
<sequence length="522" mass="62058">MRLIKFRFELCLLLLIILWTLAIIVWFNQFYKQQDSQPVDQQVPMTVGKYATELSSYTNFTRAATKPSAYVTLRREPDGKPSWKRILEKPQLTLGFSYSNGRKNVQYVLGVPTVHRKHKTYLEQTLEQLIDYQTEFQRSHCLIVVYIGETDASLVQSIWQEINGKFGRYLDDGLIDVISPPVNYYPDFTSIYITLHDDPERVRWRTKQNLDYMYLMTYAASRGSYYLQLEDDLTPAVGYLDYIIKLSTMQNNFRLAETRHRQWIVMSFCDLGFIGKMFRSTEIKPFLSHVQNFYNDQPIDWLLESYVKLKCCRWDSFHSKECINDYQRYAIRASQSQFQHIGIESSLRDKEQKLMDQHFRVDSGRLRMSHLRQPFNLINAHKSTLLQDRQYLKHGETFFWIYMPHVTSLMRYLIQHQYDPGQIRIRSGPNNAHKFTDLTVDFMNTEPKFAVNGSEKQRCGFIISYTHQMSLMPPYFLFFFMRENEENSNETFWFRRFSWSKAATARPGHWGINILVLLMILI</sequence>
<reference evidence="3" key="3">
    <citation type="submission" date="2025-08" db="UniProtKB">
        <authorList>
            <consortium name="RefSeq"/>
        </authorList>
    </citation>
    <scope>IDENTIFICATION</scope>
    <source>
        <tissue evidence="3">Whole organism</tissue>
    </source>
</reference>
<keyword evidence="2" id="KW-1185">Reference proteome</keyword>